<dbReference type="EMBL" id="OV696701">
    <property type="protein sequence ID" value="CAH1247834.1"/>
    <property type="molecule type" value="Genomic_DNA"/>
</dbReference>
<dbReference type="InterPro" id="IPR049352">
    <property type="entry name" value="Rost"/>
</dbReference>
<feature type="transmembrane region" description="Helical" evidence="1">
    <location>
        <begin position="80"/>
        <end position="98"/>
    </location>
</feature>
<evidence type="ECO:0000256" key="1">
    <source>
        <dbReference type="SAM" id="Phobius"/>
    </source>
</evidence>
<name>A0A8J9Z6H9_BRALA</name>
<dbReference type="Proteomes" id="UP000838412">
    <property type="component" value="Chromosome 16"/>
</dbReference>
<keyword evidence="1" id="KW-0472">Membrane</keyword>
<dbReference type="GO" id="GO:0016020">
    <property type="term" value="C:membrane"/>
    <property type="evidence" value="ECO:0007669"/>
    <property type="project" value="TreeGrafter"/>
</dbReference>
<keyword evidence="3" id="KW-1185">Reference proteome</keyword>
<accession>A0A8J9Z6H9</accession>
<dbReference type="PANTHER" id="PTHR12242:SF45">
    <property type="entry name" value="MARVEL DOMAIN-CONTAINING PROTEIN"/>
    <property type="match status" value="1"/>
</dbReference>
<reference evidence="2" key="1">
    <citation type="submission" date="2022-01" db="EMBL/GenBank/DDBJ databases">
        <authorList>
            <person name="Braso-Vives M."/>
        </authorList>
    </citation>
    <scope>NUCLEOTIDE SEQUENCE</scope>
</reference>
<feature type="transmembrane region" description="Helical" evidence="1">
    <location>
        <begin position="163"/>
        <end position="183"/>
    </location>
</feature>
<organism evidence="2 3">
    <name type="scientific">Branchiostoma lanceolatum</name>
    <name type="common">Common lancelet</name>
    <name type="synonym">Amphioxus lanceolatum</name>
    <dbReference type="NCBI Taxonomy" id="7740"/>
    <lineage>
        <taxon>Eukaryota</taxon>
        <taxon>Metazoa</taxon>
        <taxon>Chordata</taxon>
        <taxon>Cephalochordata</taxon>
        <taxon>Leptocardii</taxon>
        <taxon>Amphioxiformes</taxon>
        <taxon>Branchiostomatidae</taxon>
        <taxon>Branchiostoma</taxon>
    </lineage>
</organism>
<keyword evidence="1" id="KW-0812">Transmembrane</keyword>
<feature type="transmembrane region" description="Helical" evidence="1">
    <location>
        <begin position="233"/>
        <end position="254"/>
    </location>
</feature>
<dbReference type="AlphaFoldDB" id="A0A8J9Z6H9"/>
<protein>
    <submittedName>
        <fullName evidence="2">Hypp8024 protein</fullName>
    </submittedName>
</protein>
<dbReference type="OrthoDB" id="419711at2759"/>
<proteinExistence type="predicted"/>
<dbReference type="Pfam" id="PF21534">
    <property type="entry name" value="Rost"/>
    <property type="match status" value="1"/>
</dbReference>
<feature type="transmembrane region" description="Helical" evidence="1">
    <location>
        <begin position="203"/>
        <end position="221"/>
    </location>
</feature>
<gene>
    <name evidence="2" type="primary">Hypp8024</name>
    <name evidence="2" type="ORF">BLAG_LOCUS9379</name>
</gene>
<feature type="transmembrane region" description="Helical" evidence="1">
    <location>
        <begin position="274"/>
        <end position="297"/>
    </location>
</feature>
<keyword evidence="1" id="KW-1133">Transmembrane helix</keyword>
<evidence type="ECO:0000313" key="2">
    <source>
        <dbReference type="EMBL" id="CAH1247834.1"/>
    </source>
</evidence>
<evidence type="ECO:0000313" key="3">
    <source>
        <dbReference type="Proteomes" id="UP000838412"/>
    </source>
</evidence>
<sequence length="323" mass="36795">MVIEEFETSNVFLRHPDRRVFYSSAWSQRFLVPFLAYRVAMALFTLFILIYSFGDYIVSGYGAAWFFIYATNWTLLIQTIYYNMAAVVTALACCNIGTRLEIASNRRLQTTSRRTRLESLLPGENGNLADAESDCEDTEEENLTVEVSEAPPDDLCWYHKTMWVLYNVMVPIALMITFSRSLAMGLNMSFEWARSGLDPLTDILHHFCNGAIVVVDIFVSATPTRILHVIHPLAYSCIYNVFLVVYWVSGGWGITGKRWVYPVVDYSDDNWRASAIFVFAGLFVVLPVFHLLVFGLYRLRCAIVRCVVGTAAESPERTRLLSE</sequence>
<dbReference type="PANTHER" id="PTHR12242">
    <property type="entry name" value="OS02G0130600 PROTEIN-RELATED"/>
    <property type="match status" value="1"/>
</dbReference>